<gene>
    <name evidence="2" type="ORF">PGLA2088_LOCUS49028</name>
</gene>
<sequence>MGPSMGAMSDLHGRKLFLVLAQLGSALSLLPILPAMLAVVADDQLPEKRASGFGLLLAVFDFSFLLGPVFGSRLSLQASSACVFAKERLHSSAAFSLLRRVFTGGAAPSVQSCAAGQRSDPVVET</sequence>
<dbReference type="SUPFAM" id="SSF103473">
    <property type="entry name" value="MFS general substrate transporter"/>
    <property type="match status" value="1"/>
</dbReference>
<keyword evidence="1" id="KW-1133">Transmembrane helix</keyword>
<dbReference type="Proteomes" id="UP000626109">
    <property type="component" value="Unassembled WGS sequence"/>
</dbReference>
<reference evidence="2" key="1">
    <citation type="submission" date="2021-02" db="EMBL/GenBank/DDBJ databases">
        <authorList>
            <person name="Dougan E. K."/>
            <person name="Rhodes N."/>
            <person name="Thang M."/>
            <person name="Chan C."/>
        </authorList>
    </citation>
    <scope>NUCLEOTIDE SEQUENCE</scope>
</reference>
<evidence type="ECO:0000313" key="2">
    <source>
        <dbReference type="EMBL" id="CAE8738058.1"/>
    </source>
</evidence>
<organism evidence="2 3">
    <name type="scientific">Polarella glacialis</name>
    <name type="common">Dinoflagellate</name>
    <dbReference type="NCBI Taxonomy" id="89957"/>
    <lineage>
        <taxon>Eukaryota</taxon>
        <taxon>Sar</taxon>
        <taxon>Alveolata</taxon>
        <taxon>Dinophyceae</taxon>
        <taxon>Suessiales</taxon>
        <taxon>Suessiaceae</taxon>
        <taxon>Polarella</taxon>
    </lineage>
</organism>
<evidence type="ECO:0000256" key="1">
    <source>
        <dbReference type="SAM" id="Phobius"/>
    </source>
</evidence>
<name>A0A813LXZ6_POLGL</name>
<dbReference type="AlphaFoldDB" id="A0A813LXZ6"/>
<comment type="caution">
    <text evidence="2">The sequence shown here is derived from an EMBL/GenBank/DDBJ whole genome shotgun (WGS) entry which is preliminary data.</text>
</comment>
<accession>A0A813LXZ6</accession>
<protein>
    <submittedName>
        <fullName evidence="2">Uncharacterized protein</fullName>
    </submittedName>
</protein>
<keyword evidence="1" id="KW-0472">Membrane</keyword>
<keyword evidence="1" id="KW-0812">Transmembrane</keyword>
<proteinExistence type="predicted"/>
<feature type="transmembrane region" description="Helical" evidence="1">
    <location>
        <begin position="51"/>
        <end position="70"/>
    </location>
</feature>
<dbReference type="Gene3D" id="1.20.1250.20">
    <property type="entry name" value="MFS general substrate transporter like domains"/>
    <property type="match status" value="1"/>
</dbReference>
<dbReference type="EMBL" id="CAJNNW010036876">
    <property type="protein sequence ID" value="CAE8738058.1"/>
    <property type="molecule type" value="Genomic_DNA"/>
</dbReference>
<dbReference type="InterPro" id="IPR036259">
    <property type="entry name" value="MFS_trans_sf"/>
</dbReference>
<evidence type="ECO:0000313" key="3">
    <source>
        <dbReference type="Proteomes" id="UP000626109"/>
    </source>
</evidence>